<feature type="compositionally biased region" description="Basic and acidic residues" evidence="1">
    <location>
        <begin position="338"/>
        <end position="355"/>
    </location>
</feature>
<feature type="region of interest" description="Disordered" evidence="1">
    <location>
        <begin position="179"/>
        <end position="233"/>
    </location>
</feature>
<sequence>MIPAIYIQQFWDTMCFNLSTGLYSYQLDEQCFNLHKYILRDALDITPTNDNNPFVAHPQVIQSSNTSILWDTQTKTSCTADSIRKNLAKASRRKNKTTHLLILSIRFTKLIIYHLKTKHNMHPRSSLPLHYSHDESVLNTLRYVRKDGREIFSMSIPDALHTNEIKGAPYYGEYQEHVSKPKAAKATKPASDPKLKPTPTQPPKVVPEKKRKLVQETPDVPSPAKRSKGGRVRKIHKPLSSLKLVDEPSAEDVPGPARPVVIREPDSKRFHPLPEVQGKGKEKVIKEQATRDLLTLQYPKNKSSMDQFIFQMRIPMPAEASGPAESPSLDVKLALTDSETKSDDEVPKINTKDQDEGQDGPNPGIQDEGQAGPNPGAQDEGQAGSNLGDAVGSEPQSSHVVHVVPNLEPMDLEAIDALHLQKPEQLDEDDQFFVKKQQEEEPGKTNAEAEAMQAPLRARFSYLPTVDVKEILQQQMFERKSYEAHEDHKKLYDALKKSLERDYSDQLLSDLNEARQKKKETSIRIFLVSPHLLLYLLVHLSDDEDSRNDHLPIADSRKGCGNHYLQRKDQRLLNLLGPFLLLMYHMLRTTGLLHQVDWTNLEGDQVRIDVNRPLPLGDPPGHVIIQLQFFFNKDLEYLRHGSKGSSPALSISKMKAANYPDFGLKLLVPKQMWIEDVCAYDISAKYGISHWWFNRHKFYIDRHDSPSHRKEVRSHMRILSVFRIKAYSRYGYDYLSKIILRRADLQEHTIAEKDFKNLHPSDFEDLNLLFLQGHLNHLPGSNKKMLSTAVKLWTQNLVIQQRVKDFQFNIESYQTQLNLTKPG</sequence>
<name>A0A699GQB4_TANCI</name>
<comment type="caution">
    <text evidence="2">The sequence shown here is derived from an EMBL/GenBank/DDBJ whole genome shotgun (WGS) entry which is preliminary data.</text>
</comment>
<feature type="region of interest" description="Disordered" evidence="1">
    <location>
        <begin position="318"/>
        <end position="398"/>
    </location>
</feature>
<dbReference type="AlphaFoldDB" id="A0A699GQB4"/>
<reference evidence="2" key="1">
    <citation type="journal article" date="2019" name="Sci. Rep.">
        <title>Draft genome of Tanacetum cinerariifolium, the natural source of mosquito coil.</title>
        <authorList>
            <person name="Yamashiro T."/>
            <person name="Shiraishi A."/>
            <person name="Satake H."/>
            <person name="Nakayama K."/>
        </authorList>
    </citation>
    <scope>NUCLEOTIDE SEQUENCE</scope>
</reference>
<proteinExistence type="predicted"/>
<dbReference type="EMBL" id="BKCJ010036727">
    <property type="protein sequence ID" value="GEV86055.1"/>
    <property type="molecule type" value="Genomic_DNA"/>
</dbReference>
<evidence type="ECO:0000313" key="2">
    <source>
        <dbReference type="EMBL" id="GEV86055.1"/>
    </source>
</evidence>
<protein>
    <submittedName>
        <fullName evidence="2">Uncharacterized protein</fullName>
    </submittedName>
</protein>
<organism evidence="2">
    <name type="scientific">Tanacetum cinerariifolium</name>
    <name type="common">Dalmatian daisy</name>
    <name type="synonym">Chrysanthemum cinerariifolium</name>
    <dbReference type="NCBI Taxonomy" id="118510"/>
    <lineage>
        <taxon>Eukaryota</taxon>
        <taxon>Viridiplantae</taxon>
        <taxon>Streptophyta</taxon>
        <taxon>Embryophyta</taxon>
        <taxon>Tracheophyta</taxon>
        <taxon>Spermatophyta</taxon>
        <taxon>Magnoliopsida</taxon>
        <taxon>eudicotyledons</taxon>
        <taxon>Gunneridae</taxon>
        <taxon>Pentapetalae</taxon>
        <taxon>asterids</taxon>
        <taxon>campanulids</taxon>
        <taxon>Asterales</taxon>
        <taxon>Asteraceae</taxon>
        <taxon>Asteroideae</taxon>
        <taxon>Anthemideae</taxon>
        <taxon>Anthemidinae</taxon>
        <taxon>Tanacetum</taxon>
    </lineage>
</organism>
<evidence type="ECO:0000256" key="1">
    <source>
        <dbReference type="SAM" id="MobiDB-lite"/>
    </source>
</evidence>
<accession>A0A699GQB4</accession>
<gene>
    <name evidence="2" type="ORF">Tci_158032</name>
</gene>